<evidence type="ECO:0000256" key="4">
    <source>
        <dbReference type="ARBA" id="ARBA00022723"/>
    </source>
</evidence>
<evidence type="ECO:0000259" key="9">
    <source>
        <dbReference type="PROSITE" id="PS51873"/>
    </source>
</evidence>
<dbReference type="SUPFAM" id="SSF57850">
    <property type="entry name" value="RING/U-box"/>
    <property type="match status" value="2"/>
</dbReference>
<dbReference type="PANTHER" id="PTHR11685">
    <property type="entry name" value="RBR FAMILY RING FINGER AND IBR DOMAIN-CONTAINING"/>
    <property type="match status" value="1"/>
</dbReference>
<reference evidence="10 11" key="1">
    <citation type="submission" date="2016-04" db="EMBL/GenBank/DDBJ databases">
        <title>A degradative enzymes factory behind the ericoid mycorrhizal symbiosis.</title>
        <authorList>
            <consortium name="DOE Joint Genome Institute"/>
            <person name="Martino E."/>
            <person name="Morin E."/>
            <person name="Grelet G."/>
            <person name="Kuo A."/>
            <person name="Kohler A."/>
            <person name="Daghino S."/>
            <person name="Barry K."/>
            <person name="Choi C."/>
            <person name="Cichocki N."/>
            <person name="Clum A."/>
            <person name="Copeland A."/>
            <person name="Hainaut M."/>
            <person name="Haridas S."/>
            <person name="Labutti K."/>
            <person name="Lindquist E."/>
            <person name="Lipzen A."/>
            <person name="Khouja H.-R."/>
            <person name="Murat C."/>
            <person name="Ohm R."/>
            <person name="Olson A."/>
            <person name="Spatafora J."/>
            <person name="Veneault-Fourrey C."/>
            <person name="Henrissat B."/>
            <person name="Grigoriev I."/>
            <person name="Martin F."/>
            <person name="Perotto S."/>
        </authorList>
    </citation>
    <scope>NUCLEOTIDE SEQUENCE [LARGE SCALE GENOMIC DNA]</scope>
    <source>
        <strain evidence="10 11">E</strain>
    </source>
</reference>
<evidence type="ECO:0000256" key="8">
    <source>
        <dbReference type="ARBA" id="ARBA00022833"/>
    </source>
</evidence>
<keyword evidence="11" id="KW-1185">Reference proteome</keyword>
<keyword evidence="6" id="KW-0863">Zinc-finger</keyword>
<organism evidence="10 11">
    <name type="scientific">Hyaloscypha bicolor E</name>
    <dbReference type="NCBI Taxonomy" id="1095630"/>
    <lineage>
        <taxon>Eukaryota</taxon>
        <taxon>Fungi</taxon>
        <taxon>Dikarya</taxon>
        <taxon>Ascomycota</taxon>
        <taxon>Pezizomycotina</taxon>
        <taxon>Leotiomycetes</taxon>
        <taxon>Helotiales</taxon>
        <taxon>Hyaloscyphaceae</taxon>
        <taxon>Hyaloscypha</taxon>
        <taxon>Hyaloscypha bicolor</taxon>
    </lineage>
</organism>
<dbReference type="InterPro" id="IPR044066">
    <property type="entry name" value="TRIAD_supradom"/>
</dbReference>
<name>A0A2J6SKJ0_9HELO</name>
<dbReference type="CDD" id="cd20336">
    <property type="entry name" value="Rcat_RBR"/>
    <property type="match status" value="1"/>
</dbReference>
<evidence type="ECO:0000256" key="7">
    <source>
        <dbReference type="ARBA" id="ARBA00022786"/>
    </source>
</evidence>
<dbReference type="Gene3D" id="3.30.40.10">
    <property type="entry name" value="Zinc/RING finger domain, C3HC4 (zinc finger)"/>
    <property type="match status" value="1"/>
</dbReference>
<dbReference type="FunCoup" id="A0A2J6SKJ0">
    <property type="interactions" value="183"/>
</dbReference>
<dbReference type="AlphaFoldDB" id="A0A2J6SKJ0"/>
<evidence type="ECO:0000313" key="11">
    <source>
        <dbReference type="Proteomes" id="UP000235371"/>
    </source>
</evidence>
<dbReference type="InterPro" id="IPR002867">
    <property type="entry name" value="IBR_dom"/>
</dbReference>
<evidence type="ECO:0000256" key="6">
    <source>
        <dbReference type="ARBA" id="ARBA00022771"/>
    </source>
</evidence>
<proteinExistence type="predicted"/>
<dbReference type="EC" id="2.3.2.31" evidence="2"/>
<dbReference type="Gene3D" id="1.20.120.1750">
    <property type="match status" value="1"/>
</dbReference>
<evidence type="ECO:0000256" key="3">
    <source>
        <dbReference type="ARBA" id="ARBA00022679"/>
    </source>
</evidence>
<dbReference type="PROSITE" id="PS51873">
    <property type="entry name" value="TRIAD"/>
    <property type="match status" value="1"/>
</dbReference>
<dbReference type="OrthoDB" id="1431934at2759"/>
<keyword evidence="8" id="KW-0862">Zinc</keyword>
<accession>A0A2J6SKJ0</accession>
<keyword evidence="7" id="KW-0833">Ubl conjugation pathway</keyword>
<gene>
    <name evidence="10" type="ORF">K444DRAFT_228400</name>
</gene>
<dbReference type="STRING" id="1095630.A0A2J6SKJ0"/>
<dbReference type="GeneID" id="36579287"/>
<evidence type="ECO:0000256" key="2">
    <source>
        <dbReference type="ARBA" id="ARBA00012251"/>
    </source>
</evidence>
<dbReference type="InterPro" id="IPR031127">
    <property type="entry name" value="E3_UB_ligase_RBR"/>
</dbReference>
<keyword evidence="5" id="KW-0677">Repeat</keyword>
<dbReference type="GO" id="GO:0008270">
    <property type="term" value="F:zinc ion binding"/>
    <property type="evidence" value="ECO:0007669"/>
    <property type="project" value="UniProtKB-KW"/>
</dbReference>
<comment type="catalytic activity">
    <reaction evidence="1">
        <text>[E2 ubiquitin-conjugating enzyme]-S-ubiquitinyl-L-cysteine + [acceptor protein]-L-lysine = [E2 ubiquitin-conjugating enzyme]-L-cysteine + [acceptor protein]-N(6)-ubiquitinyl-L-lysine.</text>
        <dbReference type="EC" id="2.3.2.31"/>
    </reaction>
</comment>
<dbReference type="Proteomes" id="UP000235371">
    <property type="component" value="Unassembled WGS sequence"/>
</dbReference>
<evidence type="ECO:0000256" key="1">
    <source>
        <dbReference type="ARBA" id="ARBA00001798"/>
    </source>
</evidence>
<sequence length="426" mass="48268">MDDRHFEYWKVCWKINLFFQESVVRVQRCVVCQQAEGNGDRIWRSAFWREATTCSAGHSQLQPSDTPEHEPVVCARCEQTFVFDVVKGKHTCQVQDCRRILRVDIDIVRGKLNPRASTNFTLEKDPAKLLRTFLSFVQQCRVYECVVCSDDAPYPEDIAIAYKPPSAACKHNRNACNGCLTTGFESAIRGGTLQDLVCPDSECRNPISKGDIRLLVSPEVFRIYSMKLANEALSKHENFRWCTCGKGQIHGPGKTKPEWKCVMCKKRHCFICPSEIELCSHLRTIDDLERRTKAQKKQAAIHAFAFSKKRQETQRKAEAAKATKATVARTTKKCPKAGCGNMIERKGGCSHFRCPEGKPPNVCNTHFCWECKVIRPGGAAIHLTTCRSQSLNKKKKEDLDTTGYAADWDKDPGYDFALDADLKHYS</sequence>
<dbReference type="InterPro" id="IPR013083">
    <property type="entry name" value="Znf_RING/FYVE/PHD"/>
</dbReference>
<evidence type="ECO:0000313" key="10">
    <source>
        <dbReference type="EMBL" id="PMD51274.1"/>
    </source>
</evidence>
<protein>
    <recommendedName>
        <fullName evidence="2">RBR-type E3 ubiquitin transferase</fullName>
        <ecNumber evidence="2">2.3.2.31</ecNumber>
    </recommendedName>
</protein>
<evidence type="ECO:0000256" key="5">
    <source>
        <dbReference type="ARBA" id="ARBA00022737"/>
    </source>
</evidence>
<dbReference type="InParanoid" id="A0A2J6SKJ0"/>
<dbReference type="GO" id="GO:0061630">
    <property type="term" value="F:ubiquitin protein ligase activity"/>
    <property type="evidence" value="ECO:0007669"/>
    <property type="project" value="UniProtKB-EC"/>
</dbReference>
<keyword evidence="3" id="KW-0808">Transferase</keyword>
<feature type="domain" description="RING-type" evidence="9">
    <location>
        <begin position="141"/>
        <end position="395"/>
    </location>
</feature>
<dbReference type="Pfam" id="PF01485">
    <property type="entry name" value="IBR"/>
    <property type="match status" value="1"/>
</dbReference>
<keyword evidence="4" id="KW-0479">Metal-binding</keyword>
<dbReference type="RefSeq" id="XP_024728178.1">
    <property type="nucleotide sequence ID" value="XM_024871205.1"/>
</dbReference>
<dbReference type="EMBL" id="KZ613912">
    <property type="protein sequence ID" value="PMD51274.1"/>
    <property type="molecule type" value="Genomic_DNA"/>
</dbReference>
<dbReference type="GO" id="GO:0016567">
    <property type="term" value="P:protein ubiquitination"/>
    <property type="evidence" value="ECO:0007669"/>
    <property type="project" value="InterPro"/>
</dbReference>